<evidence type="ECO:0000259" key="3">
    <source>
        <dbReference type="SMART" id="SM00481"/>
    </source>
</evidence>
<dbReference type="InterPro" id="IPR003141">
    <property type="entry name" value="Pol/His_phosphatase_N"/>
</dbReference>
<dbReference type="Gene3D" id="3.20.20.140">
    <property type="entry name" value="Metal-dependent hydrolases"/>
    <property type="match status" value="1"/>
</dbReference>
<dbReference type="GeneID" id="18563544"/>
<gene>
    <name evidence="4" type="primary">329</name>
    <name evidence="4" type="ORF">G_329</name>
</gene>
<dbReference type="RefSeq" id="YP_009015632.1">
    <property type="nucleotide sequence ID" value="NC_023719.1"/>
</dbReference>
<proteinExistence type="predicted"/>
<evidence type="ECO:0000259" key="2">
    <source>
        <dbReference type="SMART" id="SM00306"/>
    </source>
</evidence>
<dbReference type="KEGG" id="vg:18563544"/>
<feature type="domain" description="Hint" evidence="2">
    <location>
        <begin position="466"/>
        <end position="571"/>
    </location>
</feature>
<dbReference type="NCBIfam" id="TIGR01443">
    <property type="entry name" value="intein_Cterm"/>
    <property type="match status" value="1"/>
</dbReference>
<dbReference type="SUPFAM" id="SSF51294">
    <property type="entry name" value="Hedgehog/intein (Hint) domain"/>
    <property type="match status" value="1"/>
</dbReference>
<dbReference type="InterPro" id="IPR011708">
    <property type="entry name" value="DNA_pol3_alpha_NTPase_dom"/>
</dbReference>
<keyword evidence="5" id="KW-1185">Reference proteome</keyword>
<dbReference type="Pfam" id="PF07733">
    <property type="entry name" value="DNA_pol3_alpha"/>
    <property type="match status" value="2"/>
</dbReference>
<dbReference type="InterPro" id="IPR030934">
    <property type="entry name" value="Intein_C"/>
</dbReference>
<dbReference type="PANTHER" id="PTHR32294:SF0">
    <property type="entry name" value="DNA POLYMERASE III SUBUNIT ALPHA"/>
    <property type="match status" value="1"/>
</dbReference>
<dbReference type="EMBL" id="JN638751">
    <property type="protein sequence ID" value="AEO93588.1"/>
    <property type="molecule type" value="Genomic_DNA"/>
</dbReference>
<protein>
    <submittedName>
        <fullName evidence="4">Gp329</fullName>
    </submittedName>
</protein>
<dbReference type="SMART" id="SM00305">
    <property type="entry name" value="HintC"/>
    <property type="match status" value="1"/>
</dbReference>
<dbReference type="PROSITE" id="PS50817">
    <property type="entry name" value="INTEIN_N_TER"/>
    <property type="match status" value="1"/>
</dbReference>
<evidence type="ECO:0000259" key="1">
    <source>
        <dbReference type="SMART" id="SM00305"/>
    </source>
</evidence>
<reference evidence="4 5" key="1">
    <citation type="submission" date="2011-09" db="EMBL/GenBank/DDBJ databases">
        <authorList>
            <person name="Pope W.H."/>
            <person name="Pedulla M.L."/>
            <person name="Ford M.E."/>
            <person name="Peebles C.L."/>
            <person name="Hatfull G.H."/>
            <person name="Hendrix R.W."/>
        </authorList>
    </citation>
    <scope>NUCLEOTIDE SEQUENCE [LARGE SCALE GENOMIC DNA]</scope>
    <source>
        <strain evidence="4">G</strain>
    </source>
</reference>
<name>G3MA70_9CAUD</name>
<dbReference type="InterPro" id="IPR003586">
    <property type="entry name" value="Hint_dom_C"/>
</dbReference>
<dbReference type="InterPro" id="IPR016195">
    <property type="entry name" value="Pol/histidinol_Pase-like"/>
</dbReference>
<dbReference type="InterPro" id="IPR036844">
    <property type="entry name" value="Hint_dom_sf"/>
</dbReference>
<dbReference type="CDD" id="cd00081">
    <property type="entry name" value="Hint"/>
    <property type="match status" value="1"/>
</dbReference>
<dbReference type="SMART" id="SM00481">
    <property type="entry name" value="POLIIIAc"/>
    <property type="match status" value="1"/>
</dbReference>
<evidence type="ECO:0000313" key="4">
    <source>
        <dbReference type="EMBL" id="AEO93588.1"/>
    </source>
</evidence>
<dbReference type="OrthoDB" id="15217at10239"/>
<dbReference type="InterPro" id="IPR004805">
    <property type="entry name" value="DnaE2/DnaE/PolC"/>
</dbReference>
<sequence>MQAVELRNLYHTLSKERKEELAQQCKDVFVNIHCHSFYSLLDGMTRPKELIKRTLELGQPAACISDHGQMYSLVDFVNLASESKQKYMIAMEAYVVRDHRLKGKQEADTDNNSREHLLLIAYNDVGYKNLMKLASIGATEGFYYRPRIDDELLKRNCEGLIATSACLGSRFSQMFARGDDEGAKKELIKYAKMFPGRFYLEIQPTKEYLQKIVNHKLVQISKEIGIPLVATTDSHYLKREDSVAHGTLLAMQSNDTLDNPLRWTFPGDTFFVSTRQEMIDMFFEDCTSEVDEKLLQRPTEEWVLSDEDKMYTKTIDFISKKTGKPDKVDKTYMDFKHDIPLEIIEEACDNTVVIADMCNTEIKFDQTYLPKMDVPHDNKEFVSWRKNRVLRLESQGRETQTEQADYLRYLCIKGLKDKKLDTLEYRERLEYELDVIISMGFPDYFLLLQDVVNWCFKNDVPVGPGRGCFVPGQTVNTKNGKKNIEDVKVGDLVLTHRGNLKEVKSIQKYTSDEEISVIKWKKHGESEVKEVKSTSDHEYFIVPKHYGKDFKNTKWAMANELEKGDLLLLPIQRKDACKHSHKGHEGCINCFGKQNPDFIEEANKQFHETAFNASRVVEKTIKTLNSKINDDGQEEVLDGAIKVLQNMQEVFGFNEVINSEISIEEFSEDLLKLGYELAYVEEINYEHYKGDVYDLTVEGDTSYTVNDLAVHNSAAGSLVSYAIGITNVDPIKYGLLFERFLNPTRGKLPKQYWASKVNLAQGCAA</sequence>
<feature type="domain" description="Polymerase/histidinol phosphatase N-terminal" evidence="3">
    <location>
        <begin position="30"/>
        <end position="97"/>
    </location>
</feature>
<dbReference type="SMART" id="SM00306">
    <property type="entry name" value="HintN"/>
    <property type="match status" value="1"/>
</dbReference>
<dbReference type="PROSITE" id="PS50818">
    <property type="entry name" value="INTEIN_C_TER"/>
    <property type="match status" value="1"/>
</dbReference>
<dbReference type="Gene3D" id="2.170.16.10">
    <property type="entry name" value="Hedgehog/Intein (Hint) domain"/>
    <property type="match status" value="1"/>
</dbReference>
<dbReference type="Proteomes" id="UP000009273">
    <property type="component" value="Segment"/>
</dbReference>
<dbReference type="SUPFAM" id="SSF89550">
    <property type="entry name" value="PHP domain-like"/>
    <property type="match status" value="1"/>
</dbReference>
<dbReference type="PANTHER" id="PTHR32294">
    <property type="entry name" value="DNA POLYMERASE III SUBUNIT ALPHA"/>
    <property type="match status" value="1"/>
</dbReference>
<dbReference type="InterPro" id="IPR003587">
    <property type="entry name" value="Hint_dom_N"/>
</dbReference>
<dbReference type="GO" id="GO:0016539">
    <property type="term" value="P:intein-mediated protein splicing"/>
    <property type="evidence" value="ECO:0007669"/>
    <property type="project" value="InterPro"/>
</dbReference>
<dbReference type="GO" id="GO:0006260">
    <property type="term" value="P:DNA replication"/>
    <property type="evidence" value="ECO:0007669"/>
    <property type="project" value="InterPro"/>
</dbReference>
<feature type="domain" description="Hint" evidence="1">
    <location>
        <begin position="672"/>
        <end position="718"/>
    </location>
</feature>
<organism evidence="4 5">
    <name type="scientific">Bacillus phage G</name>
    <dbReference type="NCBI Taxonomy" id="2884420"/>
    <lineage>
        <taxon>Viruses</taxon>
        <taxon>Duplodnaviria</taxon>
        <taxon>Heunggongvirae</taxon>
        <taxon>Uroviricota</taxon>
        <taxon>Caudoviricetes</taxon>
        <taxon>Donellivirus</taxon>
        <taxon>Donellivirus gee</taxon>
    </lineage>
</organism>
<dbReference type="Pfam" id="PF02811">
    <property type="entry name" value="PHP"/>
    <property type="match status" value="1"/>
</dbReference>
<dbReference type="InterPro" id="IPR006141">
    <property type="entry name" value="Intein_N"/>
</dbReference>
<evidence type="ECO:0000313" key="5">
    <source>
        <dbReference type="Proteomes" id="UP000009273"/>
    </source>
</evidence>
<accession>G3MA70</accession>
<dbReference type="GO" id="GO:0008408">
    <property type="term" value="F:3'-5' exonuclease activity"/>
    <property type="evidence" value="ECO:0007669"/>
    <property type="project" value="InterPro"/>
</dbReference>
<dbReference type="InterPro" id="IPR004013">
    <property type="entry name" value="PHP_dom"/>
</dbReference>